<proteinExistence type="predicted"/>
<feature type="transmembrane region" description="Helical" evidence="5">
    <location>
        <begin position="158"/>
        <end position="178"/>
    </location>
</feature>
<evidence type="ECO:0008006" key="8">
    <source>
        <dbReference type="Google" id="ProtNLM"/>
    </source>
</evidence>
<evidence type="ECO:0000256" key="2">
    <source>
        <dbReference type="ARBA" id="ARBA00022692"/>
    </source>
</evidence>
<feature type="transmembrane region" description="Helical" evidence="5">
    <location>
        <begin position="396"/>
        <end position="415"/>
    </location>
</feature>
<dbReference type="VEuPathDB" id="VectorBase:RSAN_036038"/>
<feature type="transmembrane region" description="Helical" evidence="5">
    <location>
        <begin position="190"/>
        <end position="207"/>
    </location>
</feature>
<dbReference type="AlphaFoldDB" id="A0A9D4QC63"/>
<dbReference type="PANTHER" id="PTHR24064">
    <property type="entry name" value="SOLUTE CARRIER FAMILY 22 MEMBER"/>
    <property type="match status" value="1"/>
</dbReference>
<reference evidence="6" key="2">
    <citation type="submission" date="2021-09" db="EMBL/GenBank/DDBJ databases">
        <authorList>
            <person name="Jia N."/>
            <person name="Wang J."/>
            <person name="Shi W."/>
            <person name="Du L."/>
            <person name="Sun Y."/>
            <person name="Zhan W."/>
            <person name="Jiang J."/>
            <person name="Wang Q."/>
            <person name="Zhang B."/>
            <person name="Ji P."/>
            <person name="Sakyi L.B."/>
            <person name="Cui X."/>
            <person name="Yuan T."/>
            <person name="Jiang B."/>
            <person name="Yang W."/>
            <person name="Lam T.T.-Y."/>
            <person name="Chang Q."/>
            <person name="Ding S."/>
            <person name="Wang X."/>
            <person name="Zhu J."/>
            <person name="Ruan X."/>
            <person name="Zhao L."/>
            <person name="Wei J."/>
            <person name="Que T."/>
            <person name="Du C."/>
            <person name="Cheng J."/>
            <person name="Dai P."/>
            <person name="Han X."/>
            <person name="Huang E."/>
            <person name="Gao Y."/>
            <person name="Liu J."/>
            <person name="Shao H."/>
            <person name="Ye R."/>
            <person name="Li L."/>
            <person name="Wei W."/>
            <person name="Wang X."/>
            <person name="Wang C."/>
            <person name="Huo Q."/>
            <person name="Li W."/>
            <person name="Guo W."/>
            <person name="Chen H."/>
            <person name="Chen S."/>
            <person name="Zhou L."/>
            <person name="Zhou L."/>
            <person name="Ni X."/>
            <person name="Tian J."/>
            <person name="Zhou Y."/>
            <person name="Sheng Y."/>
            <person name="Liu T."/>
            <person name="Pan Y."/>
            <person name="Xia L."/>
            <person name="Li J."/>
            <person name="Zhao F."/>
            <person name="Cao W."/>
        </authorList>
    </citation>
    <scope>NUCLEOTIDE SEQUENCE</scope>
    <source>
        <strain evidence="6">Rsan-2018</strain>
        <tissue evidence="6">Larvae</tissue>
    </source>
</reference>
<dbReference type="InterPro" id="IPR005828">
    <property type="entry name" value="MFS_sugar_transport-like"/>
</dbReference>
<keyword evidence="3 5" id="KW-1133">Transmembrane helix</keyword>
<dbReference type="SUPFAM" id="SSF103473">
    <property type="entry name" value="MFS general substrate transporter"/>
    <property type="match status" value="1"/>
</dbReference>
<dbReference type="Pfam" id="PF00083">
    <property type="entry name" value="Sugar_tr"/>
    <property type="match status" value="1"/>
</dbReference>
<protein>
    <recommendedName>
        <fullName evidence="8">Organic cation/carnitine transporter</fullName>
    </recommendedName>
</protein>
<keyword evidence="2 5" id="KW-0812">Transmembrane</keyword>
<feature type="transmembrane region" description="Helical" evidence="5">
    <location>
        <begin position="451"/>
        <end position="474"/>
    </location>
</feature>
<dbReference type="Gene3D" id="1.20.1250.20">
    <property type="entry name" value="MFS general substrate transporter like domains"/>
    <property type="match status" value="1"/>
</dbReference>
<comment type="caution">
    <text evidence="6">The sequence shown here is derived from an EMBL/GenBank/DDBJ whole genome shotgun (WGS) entry which is preliminary data.</text>
</comment>
<comment type="subcellular location">
    <subcellularLocation>
        <location evidence="1">Membrane</location>
        <topology evidence="1">Multi-pass membrane protein</topology>
    </subcellularLocation>
</comment>
<evidence type="ECO:0000256" key="4">
    <source>
        <dbReference type="ARBA" id="ARBA00023136"/>
    </source>
</evidence>
<dbReference type="Proteomes" id="UP000821837">
    <property type="component" value="Chromosome 10"/>
</dbReference>
<feature type="transmembrane region" description="Helical" evidence="5">
    <location>
        <begin position="421"/>
        <end position="439"/>
    </location>
</feature>
<dbReference type="GO" id="GO:0022857">
    <property type="term" value="F:transmembrane transporter activity"/>
    <property type="evidence" value="ECO:0007669"/>
    <property type="project" value="InterPro"/>
</dbReference>
<evidence type="ECO:0000256" key="1">
    <source>
        <dbReference type="ARBA" id="ARBA00004141"/>
    </source>
</evidence>
<gene>
    <name evidence="6" type="ORF">HPB52_004580</name>
</gene>
<feature type="transmembrane region" description="Helical" evidence="5">
    <location>
        <begin position="247"/>
        <end position="267"/>
    </location>
</feature>
<accession>A0A9D4QC63</accession>
<keyword evidence="4 5" id="KW-0472">Membrane</keyword>
<feature type="transmembrane region" description="Helical" evidence="5">
    <location>
        <begin position="214"/>
        <end position="235"/>
    </location>
</feature>
<feature type="transmembrane region" description="Helical" evidence="5">
    <location>
        <begin position="365"/>
        <end position="384"/>
    </location>
</feature>
<reference evidence="6" key="1">
    <citation type="journal article" date="2020" name="Cell">
        <title>Large-Scale Comparative Analyses of Tick Genomes Elucidate Their Genetic Diversity and Vector Capacities.</title>
        <authorList>
            <consortium name="Tick Genome and Microbiome Consortium (TIGMIC)"/>
            <person name="Jia N."/>
            <person name="Wang J."/>
            <person name="Shi W."/>
            <person name="Du L."/>
            <person name="Sun Y."/>
            <person name="Zhan W."/>
            <person name="Jiang J.F."/>
            <person name="Wang Q."/>
            <person name="Zhang B."/>
            <person name="Ji P."/>
            <person name="Bell-Sakyi L."/>
            <person name="Cui X.M."/>
            <person name="Yuan T.T."/>
            <person name="Jiang B.G."/>
            <person name="Yang W.F."/>
            <person name="Lam T.T."/>
            <person name="Chang Q.C."/>
            <person name="Ding S.J."/>
            <person name="Wang X.J."/>
            <person name="Zhu J.G."/>
            <person name="Ruan X.D."/>
            <person name="Zhao L."/>
            <person name="Wei J.T."/>
            <person name="Ye R.Z."/>
            <person name="Que T.C."/>
            <person name="Du C.H."/>
            <person name="Zhou Y.H."/>
            <person name="Cheng J.X."/>
            <person name="Dai P.F."/>
            <person name="Guo W.B."/>
            <person name="Han X.H."/>
            <person name="Huang E.J."/>
            <person name="Li L.F."/>
            <person name="Wei W."/>
            <person name="Gao Y.C."/>
            <person name="Liu J.Z."/>
            <person name="Shao H.Z."/>
            <person name="Wang X."/>
            <person name="Wang C.C."/>
            <person name="Yang T.C."/>
            <person name="Huo Q.B."/>
            <person name="Li W."/>
            <person name="Chen H.Y."/>
            <person name="Chen S.E."/>
            <person name="Zhou L.G."/>
            <person name="Ni X.B."/>
            <person name="Tian J.H."/>
            <person name="Sheng Y."/>
            <person name="Liu T."/>
            <person name="Pan Y.S."/>
            <person name="Xia L.Y."/>
            <person name="Li J."/>
            <person name="Zhao F."/>
            <person name="Cao W.C."/>
        </authorList>
    </citation>
    <scope>NUCLEOTIDE SEQUENCE</scope>
    <source>
        <strain evidence="6">Rsan-2018</strain>
    </source>
</reference>
<keyword evidence="7" id="KW-1185">Reference proteome</keyword>
<evidence type="ECO:0000256" key="5">
    <source>
        <dbReference type="SAM" id="Phobius"/>
    </source>
</evidence>
<dbReference type="GO" id="GO:0016020">
    <property type="term" value="C:membrane"/>
    <property type="evidence" value="ECO:0007669"/>
    <property type="project" value="UniProtKB-SubCell"/>
</dbReference>
<name>A0A9D4QC63_RHISA</name>
<feature type="transmembrane region" description="Helical" evidence="5">
    <location>
        <begin position="51"/>
        <end position="71"/>
    </location>
</feature>
<evidence type="ECO:0000313" key="6">
    <source>
        <dbReference type="EMBL" id="KAH7975692.1"/>
    </source>
</evidence>
<dbReference type="EMBL" id="JABSTV010001246">
    <property type="protein sequence ID" value="KAH7975692.1"/>
    <property type="molecule type" value="Genomic_DNA"/>
</dbReference>
<sequence>MSSAAGPACYNTSRYSNAPTQHQETHSTTEVCVQQQCMAPYGHGNFQRRTLFFGIAALAALQCHSSAFVLITGRVDHWCKAPAAFLNLSDQEWKNVGIPVDAEGRPSRCFFYAHPGVPVAANDTTAAEQVACTAWDYDQEKAASTARSFWNIVCHRRWLLALGNTVYMSGALLVVPVAGHVADTVGRQPVITAAVLALVATTVGSCCTESYPAYLAACFANSACVSSVFVVTIILLFELTPLSYRALYISLTAFVGVVVTDVFIFVLTMLRLPWSLTRAVVLSPTFLLLPSLYVVSESPVWLLTHSRMQKAEVVMMRAAVINGVDREQALYYVRRLLNQLGKRQPCDSRISLFSVVTPGVVRTRAGIVFCASFSIMLAFYVTSWVRIHHESPEMKVAFVCLSLPCYVVMYLAMSTFGRKQFLVSVLPLLGSICTARSVAIEMGHPLLSDMLLIAARDCSIMAFQATYLCIAEIFPTAVRCGIMCAAYAFGRLGAIVSAVLELWRHSGREDLIFVLLGFLIHY</sequence>
<evidence type="ECO:0000313" key="7">
    <source>
        <dbReference type="Proteomes" id="UP000821837"/>
    </source>
</evidence>
<evidence type="ECO:0000256" key="3">
    <source>
        <dbReference type="ARBA" id="ARBA00022989"/>
    </source>
</evidence>
<dbReference type="InterPro" id="IPR036259">
    <property type="entry name" value="MFS_trans_sf"/>
</dbReference>
<organism evidence="6 7">
    <name type="scientific">Rhipicephalus sanguineus</name>
    <name type="common">Brown dog tick</name>
    <name type="synonym">Ixodes sanguineus</name>
    <dbReference type="NCBI Taxonomy" id="34632"/>
    <lineage>
        <taxon>Eukaryota</taxon>
        <taxon>Metazoa</taxon>
        <taxon>Ecdysozoa</taxon>
        <taxon>Arthropoda</taxon>
        <taxon>Chelicerata</taxon>
        <taxon>Arachnida</taxon>
        <taxon>Acari</taxon>
        <taxon>Parasitiformes</taxon>
        <taxon>Ixodida</taxon>
        <taxon>Ixodoidea</taxon>
        <taxon>Ixodidae</taxon>
        <taxon>Rhipicephalinae</taxon>
        <taxon>Rhipicephalus</taxon>
        <taxon>Rhipicephalus</taxon>
    </lineage>
</organism>